<evidence type="ECO:0000313" key="1">
    <source>
        <dbReference type="EMBL" id="KAF2463260.1"/>
    </source>
</evidence>
<sequence>MLHFKDILKEGYDKYKHREFLVWGIDGFITILSPDYLEELNVLGKDVLNFHAASQRWFGIADELGAHTVLVDDTRQIGAMLPGIHNDIDHALATELPACEEWTRLLVWPKMFRVICLVISRMIGGSLVSRDEAWIHVMTGFVEDLVVGSWELRSYSLLLRPIVARRLVPGIHRIILPIIKKRRQAEAQARATGDKYEKPNATPRPDNNVSDLCLVITFGALHTATATLTNVIFDLAARSEHVEPLREEYLAANEKYKQGWNEKQALLKPIFPASYTPVVLNPVTLSTGLHFPKDTHILIPAAIISLNATNYTSPYEFRGFRFHEQRTGAAIKCIVEHLRGEFEMKIVEPEKGSPENTIKGAIRLTCESLEAVSLRRKK</sequence>
<comment type="caution">
    <text evidence="1">The sequence shown here is derived from an EMBL/GenBank/DDBJ whole genome shotgun (WGS) entry which is preliminary data.</text>
</comment>
<dbReference type="Proteomes" id="UP000799755">
    <property type="component" value="Unassembled WGS sequence"/>
</dbReference>
<keyword evidence="2" id="KW-1185">Reference proteome</keyword>
<gene>
    <name evidence="1" type="ORF">BDR25DRAFT_329787</name>
</gene>
<evidence type="ECO:0000313" key="2">
    <source>
        <dbReference type="Proteomes" id="UP000799755"/>
    </source>
</evidence>
<protein>
    <submittedName>
        <fullName evidence="1">Cytochrome P450</fullName>
    </submittedName>
</protein>
<reference evidence="1" key="1">
    <citation type="journal article" date="2020" name="Stud. Mycol.">
        <title>101 Dothideomycetes genomes: a test case for predicting lifestyles and emergence of pathogens.</title>
        <authorList>
            <person name="Haridas S."/>
            <person name="Albert R."/>
            <person name="Binder M."/>
            <person name="Bloem J."/>
            <person name="Labutti K."/>
            <person name="Salamov A."/>
            <person name="Andreopoulos B."/>
            <person name="Baker S."/>
            <person name="Barry K."/>
            <person name="Bills G."/>
            <person name="Bluhm B."/>
            <person name="Cannon C."/>
            <person name="Castanera R."/>
            <person name="Culley D."/>
            <person name="Daum C."/>
            <person name="Ezra D."/>
            <person name="Gonzalez J."/>
            <person name="Henrissat B."/>
            <person name="Kuo A."/>
            <person name="Liang C."/>
            <person name="Lipzen A."/>
            <person name="Lutzoni F."/>
            <person name="Magnuson J."/>
            <person name="Mondo S."/>
            <person name="Nolan M."/>
            <person name="Ohm R."/>
            <person name="Pangilinan J."/>
            <person name="Park H.-J."/>
            <person name="Ramirez L."/>
            <person name="Alfaro M."/>
            <person name="Sun H."/>
            <person name="Tritt A."/>
            <person name="Yoshinaga Y."/>
            <person name="Zwiers L.-H."/>
            <person name="Turgeon B."/>
            <person name="Goodwin S."/>
            <person name="Spatafora J."/>
            <person name="Crous P."/>
            <person name="Grigoriev I."/>
        </authorList>
    </citation>
    <scope>NUCLEOTIDE SEQUENCE</scope>
    <source>
        <strain evidence="1">ATCC 200398</strain>
    </source>
</reference>
<dbReference type="EMBL" id="MU003552">
    <property type="protein sequence ID" value="KAF2463260.1"/>
    <property type="molecule type" value="Genomic_DNA"/>
</dbReference>
<proteinExistence type="predicted"/>
<accession>A0ACB6Q8Q1</accession>
<name>A0ACB6Q8Q1_9PLEO</name>
<organism evidence="1 2">
    <name type="scientific">Lindgomyces ingoldianus</name>
    <dbReference type="NCBI Taxonomy" id="673940"/>
    <lineage>
        <taxon>Eukaryota</taxon>
        <taxon>Fungi</taxon>
        <taxon>Dikarya</taxon>
        <taxon>Ascomycota</taxon>
        <taxon>Pezizomycotina</taxon>
        <taxon>Dothideomycetes</taxon>
        <taxon>Pleosporomycetidae</taxon>
        <taxon>Pleosporales</taxon>
        <taxon>Lindgomycetaceae</taxon>
        <taxon>Lindgomyces</taxon>
    </lineage>
</organism>